<name>A0AAV6JBX8_9ERIC</name>
<evidence type="ECO:0000313" key="2">
    <source>
        <dbReference type="EMBL" id="KAG5536700.1"/>
    </source>
</evidence>
<comment type="caution">
    <text evidence="2">The sequence shown here is derived from an EMBL/GenBank/DDBJ whole genome shotgun (WGS) entry which is preliminary data.</text>
</comment>
<accession>A0AAV6JBX8</accession>
<proteinExistence type="predicted"/>
<keyword evidence="3" id="KW-1185">Reference proteome</keyword>
<feature type="compositionally biased region" description="Acidic residues" evidence="1">
    <location>
        <begin position="7"/>
        <end position="34"/>
    </location>
</feature>
<protein>
    <submittedName>
        <fullName evidence="2">Uncharacterized protein</fullName>
    </submittedName>
</protein>
<evidence type="ECO:0000313" key="3">
    <source>
        <dbReference type="Proteomes" id="UP000823749"/>
    </source>
</evidence>
<dbReference type="AlphaFoldDB" id="A0AAV6JBX8"/>
<organism evidence="2 3">
    <name type="scientific">Rhododendron griersonianum</name>
    <dbReference type="NCBI Taxonomy" id="479676"/>
    <lineage>
        <taxon>Eukaryota</taxon>
        <taxon>Viridiplantae</taxon>
        <taxon>Streptophyta</taxon>
        <taxon>Embryophyta</taxon>
        <taxon>Tracheophyta</taxon>
        <taxon>Spermatophyta</taxon>
        <taxon>Magnoliopsida</taxon>
        <taxon>eudicotyledons</taxon>
        <taxon>Gunneridae</taxon>
        <taxon>Pentapetalae</taxon>
        <taxon>asterids</taxon>
        <taxon>Ericales</taxon>
        <taxon>Ericaceae</taxon>
        <taxon>Ericoideae</taxon>
        <taxon>Rhodoreae</taxon>
        <taxon>Rhododendron</taxon>
    </lineage>
</organism>
<reference evidence="2" key="1">
    <citation type="submission" date="2020-08" db="EMBL/GenBank/DDBJ databases">
        <title>Plant Genome Project.</title>
        <authorList>
            <person name="Zhang R.-G."/>
        </authorList>
    </citation>
    <scope>NUCLEOTIDE SEQUENCE</scope>
    <source>
        <strain evidence="2">WSP0</strain>
        <tissue evidence="2">Leaf</tissue>
    </source>
</reference>
<dbReference type="EMBL" id="JACTNZ010000008">
    <property type="protein sequence ID" value="KAG5536700.1"/>
    <property type="molecule type" value="Genomic_DNA"/>
</dbReference>
<dbReference type="Proteomes" id="UP000823749">
    <property type="component" value="Chromosome 8"/>
</dbReference>
<evidence type="ECO:0000256" key="1">
    <source>
        <dbReference type="SAM" id="MobiDB-lite"/>
    </source>
</evidence>
<feature type="region of interest" description="Disordered" evidence="1">
    <location>
        <begin position="1"/>
        <end position="99"/>
    </location>
</feature>
<sequence length="240" mass="26345">MPPNNECVEEEEVWSGDREDEQEVWSGDREDEQEVWSSPSNKKCGEIDTSGAGKEATENCEDGEGRPPCKRKIGAVEKAVTKKRQTSKKPLSNEKSKEVEEIAVSHHIGTQESIVNVNGHPSYMEHSMWPNMMPHPMRPNIAQGGSIFPFSPTLCPTGTSLNQFMPSFPSSQSLLNGQVWMGQSTIAGSQGWGGGQLGILEAQGQYWGGPQPSMLESQWQGCGGQQSYTQMMNAPDNVEE</sequence>
<gene>
    <name evidence="2" type="ORF">RHGRI_024205</name>
</gene>